<reference evidence="3 4" key="1">
    <citation type="journal article" date="2019" name="Int. J. Syst. Evol. Microbiol.">
        <title>The Global Catalogue of Microorganisms (GCM) 10K type strain sequencing project: providing services to taxonomists for standard genome sequencing and annotation.</title>
        <authorList>
            <consortium name="The Broad Institute Genomics Platform"/>
            <consortium name="The Broad Institute Genome Sequencing Center for Infectious Disease"/>
            <person name="Wu L."/>
            <person name="Ma J."/>
        </authorList>
    </citation>
    <scope>NUCLEOTIDE SEQUENCE [LARGE SCALE GENOMIC DNA]</scope>
    <source>
        <strain evidence="3 4">CGMCC 1.12543</strain>
    </source>
</reference>
<dbReference type="Gene3D" id="3.50.50.60">
    <property type="entry name" value="FAD/NAD(P)-binding domain"/>
    <property type="match status" value="1"/>
</dbReference>
<accession>A0ABD5RJM3</accession>
<evidence type="ECO:0000313" key="3">
    <source>
        <dbReference type="EMBL" id="MFC5970620.1"/>
    </source>
</evidence>
<name>A0ABD5RJM3_9EURY</name>
<dbReference type="RefSeq" id="WP_247413552.1">
    <property type="nucleotide sequence ID" value="NZ_JALLGW010000001.1"/>
</dbReference>
<dbReference type="InterPro" id="IPR006076">
    <property type="entry name" value="FAD-dep_OxRdtase"/>
</dbReference>
<evidence type="ECO:0000313" key="4">
    <source>
        <dbReference type="Proteomes" id="UP001596099"/>
    </source>
</evidence>
<dbReference type="PANTHER" id="PTHR13847:SF287">
    <property type="entry name" value="FAD-DEPENDENT OXIDOREDUCTASE DOMAIN-CONTAINING PROTEIN 1"/>
    <property type="match status" value="1"/>
</dbReference>
<feature type="domain" description="FAD dependent oxidoreductase" evidence="2">
    <location>
        <begin position="22"/>
        <end position="362"/>
    </location>
</feature>
<sequence length="394" mass="41524">MSEAADTPTSVASADTDRAPTVAVVGGGAVGVTTAHDLAQRGAHATLYERGSVADGASGRAAGVCYDAYADRIDAELGDRAMARFREFSGTGGFEFTDCPYVILVREGDERRADAIREGVGRMRDHDRDVSLVAPAELAGEFPSLRTDDVALAAVARNAGYADPGAYTAAMADAARSEGVEIREETPVGLHRDDGEDDPVVDTEDGSEVYDAVVVAAGAHSGRVLAEAGLPIPLKPYRVQALVTDPDPVTDRVPMCFDATGGYYLRPRDGGLLVGDGTEPVERDPDDWNREADDWFLADCAGYQETTLGRSYPVARAWAGLCTATPDGHPLCGERAPGVFVATGWQGHGFMRAPALAERLAAQVVGAGPGIDAFDPQRFDGDEEFAVVEGMELD</sequence>
<dbReference type="EMBL" id="JBHSQH010000001">
    <property type="protein sequence ID" value="MFC5970620.1"/>
    <property type="molecule type" value="Genomic_DNA"/>
</dbReference>
<dbReference type="InterPro" id="IPR036188">
    <property type="entry name" value="FAD/NAD-bd_sf"/>
</dbReference>
<dbReference type="EC" id="1.-.-.-" evidence="3"/>
<keyword evidence="4" id="KW-1185">Reference proteome</keyword>
<keyword evidence="1 3" id="KW-0560">Oxidoreductase</keyword>
<dbReference type="Proteomes" id="UP001596099">
    <property type="component" value="Unassembled WGS sequence"/>
</dbReference>
<organism evidence="3 4">
    <name type="scientific">Halomarina salina</name>
    <dbReference type="NCBI Taxonomy" id="1872699"/>
    <lineage>
        <taxon>Archaea</taxon>
        <taxon>Methanobacteriati</taxon>
        <taxon>Methanobacteriota</taxon>
        <taxon>Stenosarchaea group</taxon>
        <taxon>Halobacteria</taxon>
        <taxon>Halobacteriales</taxon>
        <taxon>Natronomonadaceae</taxon>
        <taxon>Halomarina</taxon>
    </lineage>
</organism>
<dbReference type="SUPFAM" id="SSF51905">
    <property type="entry name" value="FAD/NAD(P)-binding domain"/>
    <property type="match status" value="1"/>
</dbReference>
<comment type="caution">
    <text evidence="3">The sequence shown here is derived from an EMBL/GenBank/DDBJ whole genome shotgun (WGS) entry which is preliminary data.</text>
</comment>
<dbReference type="PANTHER" id="PTHR13847">
    <property type="entry name" value="SARCOSINE DEHYDROGENASE-RELATED"/>
    <property type="match status" value="1"/>
</dbReference>
<dbReference type="Gene3D" id="3.30.9.10">
    <property type="entry name" value="D-Amino Acid Oxidase, subunit A, domain 2"/>
    <property type="match status" value="1"/>
</dbReference>
<evidence type="ECO:0000259" key="2">
    <source>
        <dbReference type="Pfam" id="PF01266"/>
    </source>
</evidence>
<gene>
    <name evidence="3" type="ORF">ACFPYI_04675</name>
</gene>
<dbReference type="AlphaFoldDB" id="A0ABD5RJM3"/>
<protein>
    <submittedName>
        <fullName evidence="3">NAD(P)/FAD-dependent oxidoreductase</fullName>
        <ecNumber evidence="3">1.-.-.-</ecNumber>
    </submittedName>
</protein>
<dbReference type="Pfam" id="PF01266">
    <property type="entry name" value="DAO"/>
    <property type="match status" value="1"/>
</dbReference>
<proteinExistence type="predicted"/>
<dbReference type="GO" id="GO:0016491">
    <property type="term" value="F:oxidoreductase activity"/>
    <property type="evidence" value="ECO:0007669"/>
    <property type="project" value="UniProtKB-KW"/>
</dbReference>
<evidence type="ECO:0000256" key="1">
    <source>
        <dbReference type="ARBA" id="ARBA00023002"/>
    </source>
</evidence>